<dbReference type="EMBL" id="JAATHJ010000001">
    <property type="protein sequence ID" value="NJP36250.1"/>
    <property type="molecule type" value="Genomic_DNA"/>
</dbReference>
<dbReference type="GO" id="GO:0008206">
    <property type="term" value="P:bile acid metabolic process"/>
    <property type="evidence" value="ECO:0007669"/>
    <property type="project" value="UniProtKB-ARBA"/>
</dbReference>
<evidence type="ECO:0000313" key="4">
    <source>
        <dbReference type="Proteomes" id="UP000752012"/>
    </source>
</evidence>
<dbReference type="CDD" id="cd05344">
    <property type="entry name" value="BKR_like_SDR_like"/>
    <property type="match status" value="1"/>
</dbReference>
<dbReference type="RefSeq" id="WP_168004517.1">
    <property type="nucleotide sequence ID" value="NZ_JAATHJ010000001.1"/>
</dbReference>
<dbReference type="AlphaFoldDB" id="A0A969TTG8"/>
<organism evidence="3 4">
    <name type="scientific">Alkalicoccus luteus</name>
    <dbReference type="NCBI Taxonomy" id="1237094"/>
    <lineage>
        <taxon>Bacteria</taxon>
        <taxon>Bacillati</taxon>
        <taxon>Bacillota</taxon>
        <taxon>Bacilli</taxon>
        <taxon>Bacillales</taxon>
        <taxon>Bacillaceae</taxon>
        <taxon>Alkalicoccus</taxon>
    </lineage>
</organism>
<evidence type="ECO:0000313" key="3">
    <source>
        <dbReference type="EMBL" id="NJP36250.1"/>
    </source>
</evidence>
<comment type="similarity">
    <text evidence="1">Belongs to the short-chain dehydrogenases/reductases (SDR) family.</text>
</comment>
<dbReference type="PANTHER" id="PTHR42879">
    <property type="entry name" value="3-OXOACYL-(ACYL-CARRIER-PROTEIN) REDUCTASE"/>
    <property type="match status" value="1"/>
</dbReference>
<protein>
    <submittedName>
        <fullName evidence="3">SDR family oxidoreductase</fullName>
    </submittedName>
</protein>
<proteinExistence type="inferred from homology"/>
<dbReference type="PRINTS" id="PR00081">
    <property type="entry name" value="GDHRDH"/>
</dbReference>
<dbReference type="SUPFAM" id="SSF51735">
    <property type="entry name" value="NAD(P)-binding Rossmann-fold domains"/>
    <property type="match status" value="1"/>
</dbReference>
<gene>
    <name evidence="3" type="ORF">HCN83_01470</name>
</gene>
<dbReference type="InterPro" id="IPR036291">
    <property type="entry name" value="NAD(P)-bd_dom_sf"/>
</dbReference>
<evidence type="ECO:0000256" key="1">
    <source>
        <dbReference type="ARBA" id="ARBA00006484"/>
    </source>
</evidence>
<dbReference type="Proteomes" id="UP000752012">
    <property type="component" value="Unassembled WGS sequence"/>
</dbReference>
<sequence length="262" mass="27817">MDMKVKGRSVVVLAASKGLGKATAEAYAQEGASVVIASRSREELEQTAEEIRQKTGSRVKAVPCDVNDLESIRALISKAAELHGGIDILVTNAGGPPPGTFDSISDEQWQQSFQQVLLSVTRLVREALPWMRKAEAGRIVMIASSSVKQPIDGLILSNTFRAGLSGLAKSLSQELAAENILVNIVGPGRIGTDRLKQMDTARAERTGTSVEELQNQAQAEIPAGRYGTPDEFAQAVVFLGSGSNTYITGQTLLIDGGLVKAL</sequence>
<dbReference type="Pfam" id="PF13561">
    <property type="entry name" value="adh_short_C2"/>
    <property type="match status" value="1"/>
</dbReference>
<dbReference type="GO" id="GO:0016491">
    <property type="term" value="F:oxidoreductase activity"/>
    <property type="evidence" value="ECO:0007669"/>
    <property type="project" value="UniProtKB-KW"/>
</dbReference>
<dbReference type="Gene3D" id="3.40.50.720">
    <property type="entry name" value="NAD(P)-binding Rossmann-like Domain"/>
    <property type="match status" value="1"/>
</dbReference>
<accession>A0A969TTG8</accession>
<dbReference type="InterPro" id="IPR050259">
    <property type="entry name" value="SDR"/>
</dbReference>
<keyword evidence="4" id="KW-1185">Reference proteome</keyword>
<evidence type="ECO:0000256" key="2">
    <source>
        <dbReference type="ARBA" id="ARBA00023002"/>
    </source>
</evidence>
<dbReference type="InterPro" id="IPR002347">
    <property type="entry name" value="SDR_fam"/>
</dbReference>
<dbReference type="FunFam" id="3.40.50.720:FF:000084">
    <property type="entry name" value="Short-chain dehydrogenase reductase"/>
    <property type="match status" value="1"/>
</dbReference>
<name>A0A969TTG8_9BACI</name>
<keyword evidence="2" id="KW-0560">Oxidoreductase</keyword>
<dbReference type="PANTHER" id="PTHR42879:SF6">
    <property type="entry name" value="NADPH-DEPENDENT REDUCTASE BACG"/>
    <property type="match status" value="1"/>
</dbReference>
<reference evidence="3 4" key="1">
    <citation type="submission" date="2020-03" db="EMBL/GenBank/DDBJ databases">
        <title>Assessment of the enzymatic potential of alkaline-tolerant lipase obtained from Bacillus luteus H11 (technogenic soil) for the bioremediation of saline soils contaminated with petroleum substances.</title>
        <authorList>
            <person name="Kalwasinska A."/>
        </authorList>
    </citation>
    <scope>NUCLEOTIDE SEQUENCE [LARGE SCALE GENOMIC DNA]</scope>
    <source>
        <strain evidence="3 4">H11</strain>
    </source>
</reference>
<comment type="caution">
    <text evidence="3">The sequence shown here is derived from an EMBL/GenBank/DDBJ whole genome shotgun (WGS) entry which is preliminary data.</text>
</comment>